<dbReference type="RefSeq" id="WP_148750745.1">
    <property type="nucleotide sequence ID" value="NZ_VSSR01000016.1"/>
</dbReference>
<dbReference type="SMART" id="SM00382">
    <property type="entry name" value="AAA"/>
    <property type="match status" value="1"/>
</dbReference>
<evidence type="ECO:0000313" key="8">
    <source>
        <dbReference type="EMBL" id="TYL85913.1"/>
    </source>
</evidence>
<evidence type="ECO:0000313" key="9">
    <source>
        <dbReference type="Proteomes" id="UP000324853"/>
    </source>
</evidence>
<protein>
    <submittedName>
        <fullName evidence="8">ABC transporter ATP-binding protein</fullName>
    </submittedName>
</protein>
<reference evidence="8 9" key="1">
    <citation type="submission" date="2019-08" db="EMBL/GenBank/DDBJ databases">
        <title>Bradyrhizobium hipponensis sp. nov., a rhizobium isolated from a Lupinus angustifolius root nodule in Tunisia.</title>
        <authorList>
            <person name="Off K."/>
            <person name="Rejili M."/>
            <person name="Mars M."/>
            <person name="Brachmann A."/>
            <person name="Marin M."/>
        </authorList>
    </citation>
    <scope>NUCLEOTIDE SEQUENCE [LARGE SCALE GENOMIC DNA]</scope>
    <source>
        <strain evidence="8 9">CTAW11</strain>
    </source>
</reference>
<dbReference type="GO" id="GO:0016020">
    <property type="term" value="C:membrane"/>
    <property type="evidence" value="ECO:0007669"/>
    <property type="project" value="InterPro"/>
</dbReference>
<comment type="similarity">
    <text evidence="1">Belongs to the ABC transporter superfamily.</text>
</comment>
<dbReference type="GO" id="GO:0005524">
    <property type="term" value="F:ATP binding"/>
    <property type="evidence" value="ECO:0007669"/>
    <property type="project" value="UniProtKB-KW"/>
</dbReference>
<dbReference type="InterPro" id="IPR003593">
    <property type="entry name" value="AAA+_ATPase"/>
</dbReference>
<proteinExistence type="inferred from homology"/>
<dbReference type="InterPro" id="IPR050683">
    <property type="entry name" value="Bact_Polysacc_Export_ATP-bd"/>
</dbReference>
<dbReference type="InterPro" id="IPR029439">
    <property type="entry name" value="Wzt_C"/>
</dbReference>
<dbReference type="Proteomes" id="UP000324853">
    <property type="component" value="Unassembled WGS sequence"/>
</dbReference>
<dbReference type="PROSITE" id="PS50893">
    <property type="entry name" value="ABC_TRANSPORTER_2"/>
    <property type="match status" value="1"/>
</dbReference>
<evidence type="ECO:0000256" key="3">
    <source>
        <dbReference type="ARBA" id="ARBA00022741"/>
    </source>
</evidence>
<dbReference type="Gene3D" id="3.40.50.300">
    <property type="entry name" value="P-loop containing nucleotide triphosphate hydrolases"/>
    <property type="match status" value="1"/>
</dbReference>
<dbReference type="GO" id="GO:0140359">
    <property type="term" value="F:ABC-type transporter activity"/>
    <property type="evidence" value="ECO:0007669"/>
    <property type="project" value="InterPro"/>
</dbReference>
<dbReference type="OrthoDB" id="9778870at2"/>
<evidence type="ECO:0000256" key="1">
    <source>
        <dbReference type="ARBA" id="ARBA00005417"/>
    </source>
</evidence>
<dbReference type="EMBL" id="VSSR01000016">
    <property type="protein sequence ID" value="TYL85913.1"/>
    <property type="molecule type" value="Genomic_DNA"/>
</dbReference>
<keyword evidence="3" id="KW-0547">Nucleotide-binding</keyword>
<dbReference type="Gene3D" id="2.70.50.60">
    <property type="entry name" value="abc- transporter (atp binding component) like domain"/>
    <property type="match status" value="1"/>
</dbReference>
<dbReference type="AlphaFoldDB" id="A0A5S4WWD2"/>
<gene>
    <name evidence="8" type="ORF">FXB38_10345</name>
</gene>
<keyword evidence="2" id="KW-0813">Transport</keyword>
<dbReference type="Pfam" id="PF14524">
    <property type="entry name" value="Wzt_C"/>
    <property type="match status" value="1"/>
</dbReference>
<dbReference type="Pfam" id="PF00005">
    <property type="entry name" value="ABC_tran"/>
    <property type="match status" value="1"/>
</dbReference>
<dbReference type="SUPFAM" id="SSF52540">
    <property type="entry name" value="P-loop containing nucleoside triphosphate hydrolases"/>
    <property type="match status" value="1"/>
</dbReference>
<dbReference type="CDD" id="cd03220">
    <property type="entry name" value="ABC_KpsT_Wzt"/>
    <property type="match status" value="1"/>
</dbReference>
<evidence type="ECO:0000256" key="2">
    <source>
        <dbReference type="ARBA" id="ARBA00022448"/>
    </source>
</evidence>
<comment type="caution">
    <text evidence="8">The sequence shown here is derived from an EMBL/GenBank/DDBJ whole genome shotgun (WGS) entry which is preliminary data.</text>
</comment>
<feature type="domain" description="ABC transporter" evidence="7">
    <location>
        <begin position="41"/>
        <end position="260"/>
    </location>
</feature>
<dbReference type="CDD" id="cd10147">
    <property type="entry name" value="Wzt_C-like"/>
    <property type="match status" value="1"/>
</dbReference>
<keyword evidence="4 8" id="KW-0067">ATP-binding</keyword>
<name>A0A5S4WWD2_9BRAD</name>
<feature type="region of interest" description="Disordered" evidence="6">
    <location>
        <begin position="258"/>
        <end position="280"/>
    </location>
</feature>
<dbReference type="InterPro" id="IPR003439">
    <property type="entry name" value="ABC_transporter-like_ATP-bd"/>
</dbReference>
<dbReference type="InterPro" id="IPR027417">
    <property type="entry name" value="P-loop_NTPase"/>
</dbReference>
<evidence type="ECO:0000256" key="5">
    <source>
        <dbReference type="ARBA" id="ARBA00024722"/>
    </source>
</evidence>
<organism evidence="8 9">
    <name type="scientific">Bradyrhizobium cytisi</name>
    <dbReference type="NCBI Taxonomy" id="515489"/>
    <lineage>
        <taxon>Bacteria</taxon>
        <taxon>Pseudomonadati</taxon>
        <taxon>Pseudomonadota</taxon>
        <taxon>Alphaproteobacteria</taxon>
        <taxon>Hyphomicrobiales</taxon>
        <taxon>Nitrobacteraceae</taxon>
        <taxon>Bradyrhizobium</taxon>
    </lineage>
</organism>
<evidence type="ECO:0000259" key="7">
    <source>
        <dbReference type="PROSITE" id="PS50893"/>
    </source>
</evidence>
<dbReference type="InterPro" id="IPR015860">
    <property type="entry name" value="ABC_transpr_TagH-like"/>
</dbReference>
<keyword evidence="9" id="KW-1185">Reference proteome</keyword>
<evidence type="ECO:0000256" key="6">
    <source>
        <dbReference type="SAM" id="MobiDB-lite"/>
    </source>
</evidence>
<dbReference type="GO" id="GO:0016887">
    <property type="term" value="F:ATP hydrolysis activity"/>
    <property type="evidence" value="ECO:0007669"/>
    <property type="project" value="InterPro"/>
</dbReference>
<dbReference type="PANTHER" id="PTHR46743">
    <property type="entry name" value="TEICHOIC ACIDS EXPORT ATP-BINDING PROTEIN TAGH"/>
    <property type="match status" value="1"/>
</dbReference>
<sequence length="486" mass="53511">MNILADVNAAEDTVGGPVVHARSIGKRYDLHRGPGHLLARALFGSLLKEPPAYVALDDVSFDLWPGDALAVIGRNGAGKSTLLQILAGVLKPTSGSVRTSGRIAGLLELGSGFNPEFSGRENVFINGAILGLTERQMRDRIDDIIKFAEIGDYIDRPVKTYSSGMFLRLAFSVAIHAEPDLLLVDEALAVGDVFFQQKCYARLNELRKRGMTVLLVTHSMADAAEFCNRGMVLSQGRKVFEGRGKEAVEYYFHHEFGTPTGRRTEQPPQAHERRLADGPYPATSLKEEWDPFEANPREILDLSAIEQFGLPSARAVKALIADREGKARRVFQQGEWLRIYIEFLVDQPVEVPLVGVQLINAKSVLVHGRNSLQFEAPPPAIHHAGTTLRCVHDMKLDIDVGEYTVESGIAELPKALFSRRQACAPSEIAPHIQLLSHVSRLAAISVIHRHQGDPCLFSHYGVADLPSEQQLSLVPQAAHLESEPRR</sequence>
<accession>A0A5S4WWD2</accession>
<dbReference type="PANTHER" id="PTHR46743:SF2">
    <property type="entry name" value="TEICHOIC ACIDS EXPORT ATP-BINDING PROTEIN TAGH"/>
    <property type="match status" value="1"/>
</dbReference>
<comment type="function">
    <text evidence="5">Involved in beta-(1--&gt;2)glucan export. Transmembrane domains (TMD) form a pore in the inner membrane and the ATP-binding domain (NBD) is responsible for energy generation.</text>
</comment>
<feature type="compositionally biased region" description="Basic and acidic residues" evidence="6">
    <location>
        <begin position="258"/>
        <end position="276"/>
    </location>
</feature>
<evidence type="ECO:0000256" key="4">
    <source>
        <dbReference type="ARBA" id="ARBA00022840"/>
    </source>
</evidence>